<evidence type="ECO:0000256" key="2">
    <source>
        <dbReference type="ARBA" id="ARBA00022771"/>
    </source>
</evidence>
<dbReference type="PANTHER" id="PTHR45969:SF69">
    <property type="entry name" value="FINGER DOMAIN PROTEIN, PUTATIVE (AFU_ORTHOLOGUE AFUA_3G12190)-RELATED"/>
    <property type="match status" value="1"/>
</dbReference>
<dbReference type="SMART" id="SM00184">
    <property type="entry name" value="RING"/>
    <property type="match status" value="1"/>
</dbReference>
<dbReference type="OrthoDB" id="6423442at2759"/>
<dbReference type="Pfam" id="PF13639">
    <property type="entry name" value="zf-RING_2"/>
    <property type="match status" value="1"/>
</dbReference>
<reference evidence="7" key="1">
    <citation type="journal article" date="2020" name="bioRxiv">
        <title>Chromosome-level reference genome of the European wasp spider Argiope bruennichi: a resource for studies on range expansion and evolutionary adaptation.</title>
        <authorList>
            <person name="Sheffer M.M."/>
            <person name="Hoppe A."/>
            <person name="Krehenwinkel H."/>
            <person name="Uhl G."/>
            <person name="Kuss A.W."/>
            <person name="Jensen L."/>
            <person name="Jensen C."/>
            <person name="Gillespie R.G."/>
            <person name="Hoff K.J."/>
            <person name="Prost S."/>
        </authorList>
    </citation>
    <scope>NUCLEOTIDE SEQUENCE</scope>
</reference>
<evidence type="ECO:0000256" key="4">
    <source>
        <dbReference type="PROSITE-ProRule" id="PRU00175"/>
    </source>
</evidence>
<accession>A0A8T0E546</accession>
<evidence type="ECO:0000256" key="3">
    <source>
        <dbReference type="ARBA" id="ARBA00022833"/>
    </source>
</evidence>
<evidence type="ECO:0000313" key="8">
    <source>
        <dbReference type="Proteomes" id="UP000807504"/>
    </source>
</evidence>
<protein>
    <submittedName>
        <fullName evidence="7">E3 ubiquitin-protein ligase RNF165 like protein</fullName>
    </submittedName>
</protein>
<reference evidence="7" key="2">
    <citation type="submission" date="2020-06" db="EMBL/GenBank/DDBJ databases">
        <authorList>
            <person name="Sheffer M."/>
        </authorList>
    </citation>
    <scope>NUCLEOTIDE SEQUENCE</scope>
</reference>
<dbReference type="CDD" id="cd16454">
    <property type="entry name" value="RING-H2_PA-TM-RING"/>
    <property type="match status" value="1"/>
</dbReference>
<dbReference type="InterPro" id="IPR001841">
    <property type="entry name" value="Znf_RING"/>
</dbReference>
<keyword evidence="3" id="KW-0862">Zinc</keyword>
<dbReference type="GO" id="GO:0016567">
    <property type="term" value="P:protein ubiquitination"/>
    <property type="evidence" value="ECO:0007669"/>
    <property type="project" value="TreeGrafter"/>
</dbReference>
<dbReference type="InterPro" id="IPR013083">
    <property type="entry name" value="Znf_RING/FYVE/PHD"/>
</dbReference>
<dbReference type="SUPFAM" id="SSF57850">
    <property type="entry name" value="RING/U-box"/>
    <property type="match status" value="1"/>
</dbReference>
<feature type="domain" description="RING-type" evidence="6">
    <location>
        <begin position="78"/>
        <end position="118"/>
    </location>
</feature>
<evidence type="ECO:0000259" key="6">
    <source>
        <dbReference type="PROSITE" id="PS50089"/>
    </source>
</evidence>
<feature type="compositionally biased region" description="Polar residues" evidence="5">
    <location>
        <begin position="43"/>
        <end position="58"/>
    </location>
</feature>
<evidence type="ECO:0000256" key="5">
    <source>
        <dbReference type="SAM" id="MobiDB-lite"/>
    </source>
</evidence>
<sequence length="204" mass="23811">MGSIRKRKHSSAASANRAASSVLTVTNANMQKKSRKHSRCSDFVNNVTKEESSATAQDASKGEKDHLPSTDIPTEYKCSICLDTTLRKKMKRLPCSHIFHRSCINKWLKNHRRCPLCRVAITYPRNKRSTTNRRPTTNRRYYSETTNRRRTVNRRPSANRRPFYSRHPAQVPLSNRLQPGMSNDFLLNVFFDLCYRFRNCLRFI</sequence>
<keyword evidence="8" id="KW-1185">Reference proteome</keyword>
<keyword evidence="2 4" id="KW-0863">Zinc-finger</keyword>
<dbReference type="PROSITE" id="PS50089">
    <property type="entry name" value="ZF_RING_2"/>
    <property type="match status" value="1"/>
</dbReference>
<feature type="compositionally biased region" description="Low complexity" evidence="5">
    <location>
        <begin position="11"/>
        <end position="21"/>
    </location>
</feature>
<feature type="region of interest" description="Disordered" evidence="5">
    <location>
        <begin position="146"/>
        <end position="165"/>
    </location>
</feature>
<feature type="compositionally biased region" description="Polar residues" evidence="5">
    <location>
        <begin position="22"/>
        <end position="31"/>
    </location>
</feature>
<proteinExistence type="predicted"/>
<organism evidence="7 8">
    <name type="scientific">Argiope bruennichi</name>
    <name type="common">Wasp spider</name>
    <name type="synonym">Aranea bruennichi</name>
    <dbReference type="NCBI Taxonomy" id="94029"/>
    <lineage>
        <taxon>Eukaryota</taxon>
        <taxon>Metazoa</taxon>
        <taxon>Ecdysozoa</taxon>
        <taxon>Arthropoda</taxon>
        <taxon>Chelicerata</taxon>
        <taxon>Arachnida</taxon>
        <taxon>Araneae</taxon>
        <taxon>Araneomorphae</taxon>
        <taxon>Entelegynae</taxon>
        <taxon>Araneoidea</taxon>
        <taxon>Araneidae</taxon>
        <taxon>Argiope</taxon>
    </lineage>
</organism>
<dbReference type="AlphaFoldDB" id="A0A8T0E546"/>
<name>A0A8T0E546_ARGBR</name>
<dbReference type="Gene3D" id="3.30.40.10">
    <property type="entry name" value="Zinc/RING finger domain, C3HC4 (zinc finger)"/>
    <property type="match status" value="1"/>
</dbReference>
<evidence type="ECO:0000256" key="1">
    <source>
        <dbReference type="ARBA" id="ARBA00022723"/>
    </source>
</evidence>
<feature type="compositionally biased region" description="Basic residues" evidence="5">
    <location>
        <begin position="1"/>
        <end position="10"/>
    </location>
</feature>
<dbReference type="GO" id="GO:0008270">
    <property type="term" value="F:zinc ion binding"/>
    <property type="evidence" value="ECO:0007669"/>
    <property type="project" value="UniProtKB-KW"/>
</dbReference>
<keyword evidence="1" id="KW-0479">Metal-binding</keyword>
<comment type="caution">
    <text evidence="7">The sequence shown here is derived from an EMBL/GenBank/DDBJ whole genome shotgun (WGS) entry which is preliminary data.</text>
</comment>
<dbReference type="PANTHER" id="PTHR45969">
    <property type="entry name" value="RING ZINC FINGER PROTEIN-RELATED"/>
    <property type="match status" value="1"/>
</dbReference>
<feature type="region of interest" description="Disordered" evidence="5">
    <location>
        <begin position="1"/>
        <end position="68"/>
    </location>
</feature>
<gene>
    <name evidence="7" type="ORF">HNY73_019973</name>
</gene>
<evidence type="ECO:0000313" key="7">
    <source>
        <dbReference type="EMBL" id="KAF8766959.1"/>
    </source>
</evidence>
<dbReference type="GO" id="GO:0061630">
    <property type="term" value="F:ubiquitin protein ligase activity"/>
    <property type="evidence" value="ECO:0007669"/>
    <property type="project" value="TreeGrafter"/>
</dbReference>
<dbReference type="Proteomes" id="UP000807504">
    <property type="component" value="Unassembled WGS sequence"/>
</dbReference>
<dbReference type="EMBL" id="JABXBU010002230">
    <property type="protein sequence ID" value="KAF8766959.1"/>
    <property type="molecule type" value="Genomic_DNA"/>
</dbReference>